<dbReference type="GO" id="GO:0016020">
    <property type="term" value="C:membrane"/>
    <property type="evidence" value="ECO:0007669"/>
    <property type="project" value="UniProtKB-SubCell"/>
</dbReference>
<evidence type="ECO:0000256" key="1">
    <source>
        <dbReference type="ARBA" id="ARBA00004167"/>
    </source>
</evidence>
<dbReference type="STRING" id="337451.A0A443N144"/>
<dbReference type="Proteomes" id="UP000283530">
    <property type="component" value="Unassembled WGS sequence"/>
</dbReference>
<dbReference type="PANTHER" id="PTHR33138:SF72">
    <property type="entry name" value="WALL-ASSOCIATED RECEPTOR KINASE CARBOXY-TERMINAL PROTEIN"/>
    <property type="match status" value="1"/>
</dbReference>
<keyword evidence="2 4" id="KW-0732">Signal</keyword>
<accession>A0A443N144</accession>
<proteinExistence type="predicted"/>
<dbReference type="GO" id="GO:0030247">
    <property type="term" value="F:polysaccharide binding"/>
    <property type="evidence" value="ECO:0007669"/>
    <property type="project" value="InterPro"/>
</dbReference>
<evidence type="ECO:0000313" key="7">
    <source>
        <dbReference type="EMBL" id="RWR72242.1"/>
    </source>
</evidence>
<evidence type="ECO:0000259" key="6">
    <source>
        <dbReference type="Pfam" id="PF14380"/>
    </source>
</evidence>
<dbReference type="Pfam" id="PF14380">
    <property type="entry name" value="WAK_assoc"/>
    <property type="match status" value="1"/>
</dbReference>
<keyword evidence="7" id="KW-0418">Kinase</keyword>
<protein>
    <submittedName>
        <fullName evidence="7">LEAF RUST 10 DISEASE-RESISTANCE LOCUS RECEPTOR-LIKE PROTEIN KINASE-like protein 1.2</fullName>
    </submittedName>
</protein>
<evidence type="ECO:0000313" key="8">
    <source>
        <dbReference type="Proteomes" id="UP000283530"/>
    </source>
</evidence>
<comment type="subcellular location">
    <subcellularLocation>
        <location evidence="1">Membrane</location>
        <topology evidence="1">Single-pass membrane protein</topology>
    </subcellularLocation>
</comment>
<name>A0A443N144_9MAGN</name>
<feature type="domain" description="Wall-associated receptor kinase C-terminal" evidence="6">
    <location>
        <begin position="199"/>
        <end position="275"/>
    </location>
</feature>
<dbReference type="AlphaFoldDB" id="A0A443N144"/>
<dbReference type="Pfam" id="PF13947">
    <property type="entry name" value="GUB_WAK_bind"/>
    <property type="match status" value="1"/>
</dbReference>
<dbReference type="InterPro" id="IPR025287">
    <property type="entry name" value="WAK_GUB"/>
</dbReference>
<keyword evidence="7" id="KW-0808">Transferase</keyword>
<dbReference type="PANTHER" id="PTHR33138">
    <property type="entry name" value="OS01G0690200 PROTEIN"/>
    <property type="match status" value="1"/>
</dbReference>
<organism evidence="7 8">
    <name type="scientific">Cinnamomum micranthum f. kanehirae</name>
    <dbReference type="NCBI Taxonomy" id="337451"/>
    <lineage>
        <taxon>Eukaryota</taxon>
        <taxon>Viridiplantae</taxon>
        <taxon>Streptophyta</taxon>
        <taxon>Embryophyta</taxon>
        <taxon>Tracheophyta</taxon>
        <taxon>Spermatophyta</taxon>
        <taxon>Magnoliopsida</taxon>
        <taxon>Magnoliidae</taxon>
        <taxon>Laurales</taxon>
        <taxon>Lauraceae</taxon>
        <taxon>Cinnamomum</taxon>
    </lineage>
</organism>
<reference evidence="7 8" key="1">
    <citation type="journal article" date="2019" name="Nat. Plants">
        <title>Stout camphor tree genome fills gaps in understanding of flowering plant genome evolution.</title>
        <authorList>
            <person name="Chaw S.M."/>
            <person name="Liu Y.C."/>
            <person name="Wu Y.W."/>
            <person name="Wang H.Y."/>
            <person name="Lin C.I."/>
            <person name="Wu C.S."/>
            <person name="Ke H.M."/>
            <person name="Chang L.Y."/>
            <person name="Hsu C.Y."/>
            <person name="Yang H.T."/>
            <person name="Sudianto E."/>
            <person name="Hsu M.H."/>
            <person name="Wu K.P."/>
            <person name="Wang L.N."/>
            <person name="Leebens-Mack J.H."/>
            <person name="Tsai I.J."/>
        </authorList>
    </citation>
    <scope>NUCLEOTIDE SEQUENCE [LARGE SCALE GENOMIC DNA]</scope>
    <source>
        <strain evidence="8">cv. Chaw 1501</strain>
        <tissue evidence="7">Young leaves</tissue>
    </source>
</reference>
<feature type="domain" description="Wall-associated receptor kinase galacturonan-binding" evidence="5">
    <location>
        <begin position="36"/>
        <end position="103"/>
    </location>
</feature>
<gene>
    <name evidence="7" type="ORF">CKAN_00045400</name>
</gene>
<dbReference type="GO" id="GO:0016301">
    <property type="term" value="F:kinase activity"/>
    <property type="evidence" value="ECO:0007669"/>
    <property type="project" value="UniProtKB-KW"/>
</dbReference>
<keyword evidence="8" id="KW-1185">Reference proteome</keyword>
<evidence type="ECO:0000256" key="2">
    <source>
        <dbReference type="ARBA" id="ARBA00022729"/>
    </source>
</evidence>
<comment type="caution">
    <text evidence="7">The sequence shown here is derived from an EMBL/GenBank/DDBJ whole genome shotgun (WGS) entry which is preliminary data.</text>
</comment>
<keyword evidence="3" id="KW-0325">Glycoprotein</keyword>
<feature type="chain" id="PRO_5019285434" evidence="4">
    <location>
        <begin position="28"/>
        <end position="292"/>
    </location>
</feature>
<evidence type="ECO:0000256" key="4">
    <source>
        <dbReference type="SAM" id="SignalP"/>
    </source>
</evidence>
<evidence type="ECO:0000256" key="3">
    <source>
        <dbReference type="ARBA" id="ARBA00023180"/>
    </source>
</evidence>
<feature type="signal peptide" evidence="4">
    <location>
        <begin position="1"/>
        <end position="27"/>
    </location>
</feature>
<keyword evidence="7" id="KW-0675">Receptor</keyword>
<dbReference type="InterPro" id="IPR032872">
    <property type="entry name" value="WAK_assoc_C"/>
</dbReference>
<evidence type="ECO:0000259" key="5">
    <source>
        <dbReference type="Pfam" id="PF13947"/>
    </source>
</evidence>
<dbReference type="EMBL" id="QPKB01000001">
    <property type="protein sequence ID" value="RWR72242.1"/>
    <property type="molecule type" value="Genomic_DNA"/>
</dbReference>
<sequence>MLSLLLPLSSFSLFLFFISSSIPTCLSEDDEAYTKCAPLQFPCGNNNYEIRYPFGVGDDRPSYCSYPGYNLTCTDDNLYAVALTNNFTIQNIIYSTNVLHIVDPDFTSGGCPLPSRNSTIGSFTFSYITQILRERNVSSTTFDLFPFNYTKEVLNVTLYVSCTVPLTESVMSIYYLHELPCLTRGGNYSYFTLQPPTVSEGLAICGSPVIIPLLKSAADRLLGDGGANFGAVLESGFDVQWMVGTSWCEGCENSGGRCGYNESNPLEATCFCRDGKQVATCPSSKSLLFSLL</sequence>
<dbReference type="OrthoDB" id="635050at2759"/>